<dbReference type="GO" id="GO:0016887">
    <property type="term" value="F:ATP hydrolysis activity"/>
    <property type="evidence" value="ECO:0007669"/>
    <property type="project" value="InterPro"/>
</dbReference>
<keyword evidence="9 10" id="KW-0472">Membrane</keyword>
<dbReference type="PROSITE" id="PS00211">
    <property type="entry name" value="ABC_TRANSPORTER_1"/>
    <property type="match status" value="1"/>
</dbReference>
<sequence length="732" mass="82638">MRFRFYKQLDAMDCGPTCLRMIARHHGKVFSLQEIRSQCTVTREGISFFSLEEAAGKLGFRTRCSRVTPETLLEKAPLPCIIHWTQNHFVVFVSKRERHGQVTGVQVADPAFGLLRYTVGEFLEKWERRNNQGVVMLLEPMPGEAQPASRPKRRGLALELLRKHWRPFRGLTVQLLLGLLIGSLIQLIFPFLTQSIVDIGIARKNLDFIYLVLLGQMMLFAGRISLEFIRSWILLHISTRINFSILSDFLVRLMRLPLSFFDAKRHGDIMQRFQDHTYIEAFLTNTTLNVVFSLINVLVFGVVLCFYSWLIFLIFLGGSILYGIWVALFLQYRRALNFKRFDYMSREQGNLIGLISGMQDIKLANAEVDKRWDWERLRAGLFRINVKVMASSQYQQVGGLFLNEGKNILITFLAAKLVLQGDITLGAMLSVQYIIGQLNAPVEQLVQFTQTAQDALISAERLNEIYTLEHEDVRSGEQTGDLPLDKSISIAGLQFRYPGTEAQARPVLNNIHLHIPEGRVTAIVGVSGSGKTTLLKLLLKFYNPHQGTICVGRENLASIRHAAWRSQCGVVMQDGFIFSDTVEGNVCIGDRNPDPARLDEALRIANIKSFVDTLPLGVHTMIGADGTGLSQGQKQRILIARAVYKDPRFICFDEATNSLDANNERAIMENLDRFFVGRTVVIVAHRLSTVRNAHNIVVLDGGEIVESGAHDVLVGKKGKYYELVKNQLELGT</sequence>
<keyword evidence="5" id="KW-0547">Nucleotide-binding</keyword>
<dbReference type="SUPFAM" id="SSF90123">
    <property type="entry name" value="ABC transporter transmembrane region"/>
    <property type="match status" value="1"/>
</dbReference>
<name>A0A4R8DIH4_9BACT</name>
<dbReference type="SUPFAM" id="SSF52540">
    <property type="entry name" value="P-loop containing nucleoside triphosphate hydrolases"/>
    <property type="match status" value="1"/>
</dbReference>
<evidence type="ECO:0000256" key="8">
    <source>
        <dbReference type="ARBA" id="ARBA00022989"/>
    </source>
</evidence>
<dbReference type="Pfam" id="PF00005">
    <property type="entry name" value="ABC_tran"/>
    <property type="match status" value="1"/>
</dbReference>
<dbReference type="PROSITE" id="PS50990">
    <property type="entry name" value="PEPTIDASE_C39"/>
    <property type="match status" value="1"/>
</dbReference>
<evidence type="ECO:0000313" key="15">
    <source>
        <dbReference type="Proteomes" id="UP000294498"/>
    </source>
</evidence>
<dbReference type="SMART" id="SM00382">
    <property type="entry name" value="AAA"/>
    <property type="match status" value="1"/>
</dbReference>
<dbReference type="InterPro" id="IPR003439">
    <property type="entry name" value="ABC_transporter-like_ATP-bd"/>
</dbReference>
<proteinExistence type="predicted"/>
<feature type="transmembrane region" description="Helical" evidence="10">
    <location>
        <begin position="309"/>
        <end position="330"/>
    </location>
</feature>
<evidence type="ECO:0000259" key="13">
    <source>
        <dbReference type="PROSITE" id="PS50990"/>
    </source>
</evidence>
<organism evidence="14 15">
    <name type="scientific">Dinghuibacter silviterrae</name>
    <dbReference type="NCBI Taxonomy" id="1539049"/>
    <lineage>
        <taxon>Bacteria</taxon>
        <taxon>Pseudomonadati</taxon>
        <taxon>Bacteroidota</taxon>
        <taxon>Chitinophagia</taxon>
        <taxon>Chitinophagales</taxon>
        <taxon>Chitinophagaceae</taxon>
        <taxon>Dinghuibacter</taxon>
    </lineage>
</organism>
<dbReference type="OrthoDB" id="9760358at2"/>
<dbReference type="PROSITE" id="PS50929">
    <property type="entry name" value="ABC_TM1F"/>
    <property type="match status" value="1"/>
</dbReference>
<evidence type="ECO:0000256" key="7">
    <source>
        <dbReference type="ARBA" id="ARBA00022840"/>
    </source>
</evidence>
<dbReference type="EMBL" id="SODV01000002">
    <property type="protein sequence ID" value="TDW96966.1"/>
    <property type="molecule type" value="Genomic_DNA"/>
</dbReference>
<dbReference type="InterPro" id="IPR017871">
    <property type="entry name" value="ABC_transporter-like_CS"/>
</dbReference>
<evidence type="ECO:0000256" key="1">
    <source>
        <dbReference type="ARBA" id="ARBA00004651"/>
    </source>
</evidence>
<dbReference type="AlphaFoldDB" id="A0A4R8DIH4"/>
<accession>A0A4R8DIH4</accession>
<keyword evidence="2" id="KW-0813">Transport</keyword>
<dbReference type="Proteomes" id="UP000294498">
    <property type="component" value="Unassembled WGS sequence"/>
</dbReference>
<dbReference type="Pfam" id="PF03412">
    <property type="entry name" value="Peptidase_C39"/>
    <property type="match status" value="1"/>
</dbReference>
<feature type="domain" description="ABC transmembrane type-1" evidence="12">
    <location>
        <begin position="175"/>
        <end position="454"/>
    </location>
</feature>
<evidence type="ECO:0000256" key="10">
    <source>
        <dbReference type="SAM" id="Phobius"/>
    </source>
</evidence>
<dbReference type="Gene3D" id="3.90.70.10">
    <property type="entry name" value="Cysteine proteinases"/>
    <property type="match status" value="1"/>
</dbReference>
<dbReference type="Pfam" id="PF00664">
    <property type="entry name" value="ABC_membrane"/>
    <property type="match status" value="1"/>
</dbReference>
<dbReference type="InterPro" id="IPR039421">
    <property type="entry name" value="Type_1_exporter"/>
</dbReference>
<dbReference type="GO" id="GO:0006508">
    <property type="term" value="P:proteolysis"/>
    <property type="evidence" value="ECO:0007669"/>
    <property type="project" value="InterPro"/>
</dbReference>
<dbReference type="InterPro" id="IPR036640">
    <property type="entry name" value="ABC1_TM_sf"/>
</dbReference>
<feature type="transmembrane region" description="Helical" evidence="10">
    <location>
        <begin position="282"/>
        <end position="303"/>
    </location>
</feature>
<feature type="transmembrane region" description="Helical" evidence="10">
    <location>
        <begin position="171"/>
        <end position="192"/>
    </location>
</feature>
<keyword evidence="7 14" id="KW-0067">ATP-binding</keyword>
<evidence type="ECO:0000256" key="6">
    <source>
        <dbReference type="ARBA" id="ARBA00022801"/>
    </source>
</evidence>
<evidence type="ECO:0000313" key="14">
    <source>
        <dbReference type="EMBL" id="TDW96966.1"/>
    </source>
</evidence>
<keyword evidence="6" id="KW-0378">Hydrolase</keyword>
<feature type="domain" description="ABC transporter" evidence="11">
    <location>
        <begin position="488"/>
        <end position="726"/>
    </location>
</feature>
<dbReference type="GO" id="GO:0005886">
    <property type="term" value="C:plasma membrane"/>
    <property type="evidence" value="ECO:0007669"/>
    <property type="project" value="UniProtKB-SubCell"/>
</dbReference>
<dbReference type="GO" id="GO:0008233">
    <property type="term" value="F:peptidase activity"/>
    <property type="evidence" value="ECO:0007669"/>
    <property type="project" value="InterPro"/>
</dbReference>
<evidence type="ECO:0000256" key="2">
    <source>
        <dbReference type="ARBA" id="ARBA00022448"/>
    </source>
</evidence>
<dbReference type="InterPro" id="IPR003593">
    <property type="entry name" value="AAA+_ATPase"/>
</dbReference>
<evidence type="ECO:0000256" key="3">
    <source>
        <dbReference type="ARBA" id="ARBA00022475"/>
    </source>
</evidence>
<evidence type="ECO:0000259" key="12">
    <source>
        <dbReference type="PROSITE" id="PS50929"/>
    </source>
</evidence>
<evidence type="ECO:0000256" key="5">
    <source>
        <dbReference type="ARBA" id="ARBA00022741"/>
    </source>
</evidence>
<evidence type="ECO:0000256" key="4">
    <source>
        <dbReference type="ARBA" id="ARBA00022692"/>
    </source>
</evidence>
<feature type="domain" description="Peptidase C39" evidence="13">
    <location>
        <begin position="8"/>
        <end position="133"/>
    </location>
</feature>
<gene>
    <name evidence="14" type="ORF">EDB95_4802</name>
</gene>
<dbReference type="CDD" id="cd18571">
    <property type="entry name" value="ABC_6TM_peptidase_like"/>
    <property type="match status" value="1"/>
</dbReference>
<dbReference type="InterPro" id="IPR005074">
    <property type="entry name" value="Peptidase_C39"/>
</dbReference>
<dbReference type="InterPro" id="IPR027417">
    <property type="entry name" value="P-loop_NTPase"/>
</dbReference>
<evidence type="ECO:0000259" key="11">
    <source>
        <dbReference type="PROSITE" id="PS50893"/>
    </source>
</evidence>
<dbReference type="Gene3D" id="1.20.1560.10">
    <property type="entry name" value="ABC transporter type 1, transmembrane domain"/>
    <property type="match status" value="1"/>
</dbReference>
<evidence type="ECO:0000256" key="9">
    <source>
        <dbReference type="ARBA" id="ARBA00023136"/>
    </source>
</evidence>
<comment type="subcellular location">
    <subcellularLocation>
        <location evidence="1">Cell membrane</location>
        <topology evidence="1">Multi-pass membrane protein</topology>
    </subcellularLocation>
</comment>
<dbReference type="RefSeq" id="WP_133998344.1">
    <property type="nucleotide sequence ID" value="NZ_SODV01000002.1"/>
</dbReference>
<dbReference type="PROSITE" id="PS50893">
    <property type="entry name" value="ABC_TRANSPORTER_2"/>
    <property type="match status" value="1"/>
</dbReference>
<keyword evidence="3" id="KW-1003">Cell membrane</keyword>
<dbReference type="PANTHER" id="PTHR43394">
    <property type="entry name" value="ATP-DEPENDENT PERMEASE MDL1, MITOCHONDRIAL"/>
    <property type="match status" value="1"/>
</dbReference>
<reference evidence="14 15" key="1">
    <citation type="submission" date="2019-03" db="EMBL/GenBank/DDBJ databases">
        <title>Genomic Encyclopedia of Type Strains, Phase IV (KMG-IV): sequencing the most valuable type-strain genomes for metagenomic binning, comparative biology and taxonomic classification.</title>
        <authorList>
            <person name="Goeker M."/>
        </authorList>
    </citation>
    <scope>NUCLEOTIDE SEQUENCE [LARGE SCALE GENOMIC DNA]</scope>
    <source>
        <strain evidence="14 15">DSM 100059</strain>
    </source>
</reference>
<dbReference type="GO" id="GO:0005524">
    <property type="term" value="F:ATP binding"/>
    <property type="evidence" value="ECO:0007669"/>
    <property type="project" value="UniProtKB-KW"/>
</dbReference>
<protein>
    <submittedName>
        <fullName evidence="14">ATP-binding cassette subfamily B protein</fullName>
    </submittedName>
</protein>
<dbReference type="Gene3D" id="3.40.50.300">
    <property type="entry name" value="P-loop containing nucleotide triphosphate hydrolases"/>
    <property type="match status" value="1"/>
</dbReference>
<dbReference type="InterPro" id="IPR011527">
    <property type="entry name" value="ABC1_TM_dom"/>
</dbReference>
<feature type="transmembrane region" description="Helical" evidence="10">
    <location>
        <begin position="208"/>
        <end position="226"/>
    </location>
</feature>
<keyword evidence="8 10" id="KW-1133">Transmembrane helix</keyword>
<dbReference type="GO" id="GO:0015421">
    <property type="term" value="F:ABC-type oligopeptide transporter activity"/>
    <property type="evidence" value="ECO:0007669"/>
    <property type="project" value="TreeGrafter"/>
</dbReference>
<keyword evidence="4 10" id="KW-0812">Transmembrane</keyword>
<dbReference type="PANTHER" id="PTHR43394:SF1">
    <property type="entry name" value="ATP-BINDING CASSETTE SUB-FAMILY B MEMBER 10, MITOCHONDRIAL"/>
    <property type="match status" value="1"/>
</dbReference>
<comment type="caution">
    <text evidence="14">The sequence shown here is derived from an EMBL/GenBank/DDBJ whole genome shotgun (WGS) entry which is preliminary data.</text>
</comment>
<keyword evidence="15" id="KW-1185">Reference proteome</keyword>
<dbReference type="FunFam" id="3.40.50.300:FF:000221">
    <property type="entry name" value="Multidrug ABC transporter ATP-binding protein"/>
    <property type="match status" value="1"/>
</dbReference>